<protein>
    <submittedName>
        <fullName evidence="1">Diaminopimelate epimerase</fullName>
    </submittedName>
</protein>
<dbReference type="EMBL" id="FMVM01000007">
    <property type="protein sequence ID" value="SCY65732.1"/>
    <property type="molecule type" value="Genomic_DNA"/>
</dbReference>
<dbReference type="STRING" id="582692.SAMN05720606_107128"/>
<dbReference type="InterPro" id="IPR058944">
    <property type="entry name" value="CntK-like"/>
</dbReference>
<dbReference type="SUPFAM" id="SSF54506">
    <property type="entry name" value="Diaminopimelate epimerase-like"/>
    <property type="match status" value="1"/>
</dbReference>
<reference evidence="2" key="1">
    <citation type="submission" date="2016-10" db="EMBL/GenBank/DDBJ databases">
        <authorList>
            <person name="Varghese N."/>
            <person name="Submissions S."/>
        </authorList>
    </citation>
    <scope>NUCLEOTIDE SEQUENCE [LARGE SCALE GENOMIC DNA]</scope>
    <source>
        <strain evidence="2">BL9</strain>
    </source>
</reference>
<dbReference type="Proteomes" id="UP000198538">
    <property type="component" value="Unassembled WGS sequence"/>
</dbReference>
<gene>
    <name evidence="1" type="ORF">SAMN05720606_107128</name>
</gene>
<keyword evidence="2" id="KW-1185">Reference proteome</keyword>
<dbReference type="AlphaFoldDB" id="A0A1G5HPD8"/>
<name>A0A1G5HPD8_9BACL</name>
<accession>A0A1G5HPD8</accession>
<organism evidence="1 2">
    <name type="scientific">Paenibacillus polysaccharolyticus</name>
    <dbReference type="NCBI Taxonomy" id="582692"/>
    <lineage>
        <taxon>Bacteria</taxon>
        <taxon>Bacillati</taxon>
        <taxon>Bacillota</taxon>
        <taxon>Bacilli</taxon>
        <taxon>Bacillales</taxon>
        <taxon>Paenibacillaceae</taxon>
        <taxon>Paenibacillus</taxon>
    </lineage>
</organism>
<evidence type="ECO:0000313" key="2">
    <source>
        <dbReference type="Proteomes" id="UP000198538"/>
    </source>
</evidence>
<sequence>MKQEIDFIKCNPTQNMTLLVRTDHASEHYSDIASSLMSYDHVHAEQVGFIKQSRRPEAVARLEMAGGEFCGNACMALAAHIAAEAGLEKQASMNIKLDVSGTEHLISCHVKRQEHRYDCRVTMPVPDQIERRKITFEGMELDLVIVRYAEFIHIVIEVQDVDDLMKRRAEHLARLLGLTMGDKMIGVLLVHPATKEMAPLIYVPQLDSLIWERGCGSGTASVGAYQAWLRQSEVTQLVKQPGGTIKVSAQWEAQGVKAITIEGTVGIVAYGTAFIDTLQEQSRSVVEV</sequence>
<dbReference type="Gene3D" id="3.10.310.10">
    <property type="entry name" value="Diaminopimelate Epimerase, Chain A, domain 1"/>
    <property type="match status" value="2"/>
</dbReference>
<dbReference type="RefSeq" id="WP_090919337.1">
    <property type="nucleotide sequence ID" value="NZ_FMVM01000007.1"/>
</dbReference>
<evidence type="ECO:0000313" key="1">
    <source>
        <dbReference type="EMBL" id="SCY65732.1"/>
    </source>
</evidence>
<proteinExistence type="predicted"/>
<dbReference type="Pfam" id="PF26317">
    <property type="entry name" value="CntK_N"/>
    <property type="match status" value="1"/>
</dbReference>